<sequence length="435" mass="46637">MRISRNNRAATGVPRRGIWQTLTLDLKTVLACLALPLLLGACGAGVIRTPVPNDLVESVKPFGKPGMREWGDTLSQADIEEIIAARVPVMKRLYAPEIAAGRIPVQHFLALSGGGQWGAFGAGILGAWSESGTRPEFTGVSGVSTGAIIAPFAFLGADYDATLLEIYSTYKTAQLVESTLISGLLSGTALADTTPLARVIAKYVTPELLEKIAAEHRKGRLLFIGTTNLDAGRPMIWNIGAIANSGEPGALELVRKLIRASSAIPVAFPPMFVEVQGPDGKSYDEMHVDGGASSQVTFVSPDLPIAEATRRVLGTNLDRRLWVIVNNDLEPPHQIVKPRIADIGGAAVSSLIRGSGTGDVYRLFAIAERDEIAFNVTWIPSDIPCPAPTEDFDTVFMTCLYQAGGDLFRKGNLWRNTPPFFARPEDLPAILPEKG</sequence>
<keyword evidence="2" id="KW-0442">Lipid degradation</keyword>
<accession>A0ABQ6LK30</accession>
<dbReference type="InterPro" id="IPR016035">
    <property type="entry name" value="Acyl_Trfase/lysoPLipase"/>
</dbReference>
<organism evidence="4 5">
    <name type="scientific">Paralimibaculum aggregatum</name>
    <dbReference type="NCBI Taxonomy" id="3036245"/>
    <lineage>
        <taxon>Bacteria</taxon>
        <taxon>Pseudomonadati</taxon>
        <taxon>Pseudomonadota</taxon>
        <taxon>Alphaproteobacteria</taxon>
        <taxon>Rhodobacterales</taxon>
        <taxon>Paracoccaceae</taxon>
        <taxon>Paralimibaculum</taxon>
    </lineage>
</organism>
<proteinExistence type="predicted"/>
<dbReference type="EMBL" id="BSYI01000021">
    <property type="protein sequence ID" value="GMG83611.1"/>
    <property type="molecule type" value="Genomic_DNA"/>
</dbReference>
<feature type="short sequence motif" description="GXSXG" evidence="2">
    <location>
        <begin position="142"/>
        <end position="146"/>
    </location>
</feature>
<dbReference type="Gene3D" id="3.40.1090.10">
    <property type="entry name" value="Cytosolic phospholipase A2 catalytic domain"/>
    <property type="match status" value="1"/>
</dbReference>
<gene>
    <name evidence="4" type="ORF">LNKW23_28240</name>
</gene>
<dbReference type="PROSITE" id="PS51635">
    <property type="entry name" value="PNPLA"/>
    <property type="match status" value="1"/>
</dbReference>
<evidence type="ECO:0000313" key="4">
    <source>
        <dbReference type="EMBL" id="GMG83611.1"/>
    </source>
</evidence>
<feature type="short sequence motif" description="DGA/G" evidence="2">
    <location>
        <begin position="289"/>
        <end position="291"/>
    </location>
</feature>
<reference evidence="4 5" key="1">
    <citation type="submission" date="2023-04" db="EMBL/GenBank/DDBJ databases">
        <title>Marinoamorphus aggregata gen. nov., sp. Nov., isolate from tissue of brittle star Ophioplocus japonicus.</title>
        <authorList>
            <person name="Kawano K."/>
            <person name="Sawayama S."/>
            <person name="Nakagawa S."/>
        </authorList>
    </citation>
    <scope>NUCLEOTIDE SEQUENCE [LARGE SCALE GENOMIC DNA]</scope>
    <source>
        <strain evidence="4 5">NKW23</strain>
    </source>
</reference>
<dbReference type="InterPro" id="IPR002641">
    <property type="entry name" value="PNPLA_dom"/>
</dbReference>
<protein>
    <submittedName>
        <fullName evidence="4">Patatin-like phospholipase family protein</fullName>
    </submittedName>
</protein>
<feature type="active site" description="Nucleophile" evidence="2">
    <location>
        <position position="144"/>
    </location>
</feature>
<evidence type="ECO:0000256" key="2">
    <source>
        <dbReference type="PROSITE-ProRule" id="PRU01161"/>
    </source>
</evidence>
<dbReference type="Pfam" id="PF01734">
    <property type="entry name" value="Patatin"/>
    <property type="match status" value="1"/>
</dbReference>
<feature type="domain" description="PNPLA" evidence="3">
    <location>
        <begin position="109"/>
        <end position="309"/>
    </location>
</feature>
<evidence type="ECO:0000259" key="3">
    <source>
        <dbReference type="PROSITE" id="PS51635"/>
    </source>
</evidence>
<name>A0ABQ6LK30_9RHOB</name>
<keyword evidence="1 2" id="KW-0443">Lipid metabolism</keyword>
<evidence type="ECO:0000256" key="1">
    <source>
        <dbReference type="ARBA" id="ARBA00023098"/>
    </source>
</evidence>
<evidence type="ECO:0000313" key="5">
    <source>
        <dbReference type="Proteomes" id="UP001239909"/>
    </source>
</evidence>
<feature type="short sequence motif" description="GXGXXG" evidence="2">
    <location>
        <begin position="113"/>
        <end position="118"/>
    </location>
</feature>
<dbReference type="Proteomes" id="UP001239909">
    <property type="component" value="Unassembled WGS sequence"/>
</dbReference>
<dbReference type="SUPFAM" id="SSF52151">
    <property type="entry name" value="FabD/lysophospholipase-like"/>
    <property type="match status" value="1"/>
</dbReference>
<comment type="caution">
    <text evidence="4">The sequence shown here is derived from an EMBL/GenBank/DDBJ whole genome shotgun (WGS) entry which is preliminary data.</text>
</comment>
<keyword evidence="5" id="KW-1185">Reference proteome</keyword>
<keyword evidence="2" id="KW-0378">Hydrolase</keyword>
<dbReference type="RefSeq" id="WP_285672402.1">
    <property type="nucleotide sequence ID" value="NZ_BSYI01000021.1"/>
</dbReference>
<feature type="active site" description="Proton acceptor" evidence="2">
    <location>
        <position position="289"/>
    </location>
</feature>